<evidence type="ECO:0000256" key="1">
    <source>
        <dbReference type="SAM" id="MobiDB-lite"/>
    </source>
</evidence>
<protein>
    <submittedName>
        <fullName evidence="2">Uncharacterized protein</fullName>
    </submittedName>
</protein>
<feature type="compositionally biased region" description="Basic and acidic residues" evidence="1">
    <location>
        <begin position="20"/>
        <end position="30"/>
    </location>
</feature>
<feature type="compositionally biased region" description="Basic residues" evidence="1">
    <location>
        <begin position="34"/>
        <end position="43"/>
    </location>
</feature>
<gene>
    <name evidence="2" type="ORF">TNCT_459401</name>
</gene>
<comment type="caution">
    <text evidence="2">The sequence shown here is derived from an EMBL/GenBank/DDBJ whole genome shotgun (WGS) entry which is preliminary data.</text>
</comment>
<dbReference type="AlphaFoldDB" id="A0A8X6F1J3"/>
<sequence>MRPSKKTESRPNDFRPSLRATEHPGFKEQDSAGQKRRGVVPRKRRKCNLNKLYTRSGNFSAESFRPFAWRAADYERGLLSHQKSFLIGGTNDFAGSPPSAPASFRNFH</sequence>
<feature type="compositionally biased region" description="Basic and acidic residues" evidence="1">
    <location>
        <begin position="1"/>
        <end position="13"/>
    </location>
</feature>
<reference evidence="2" key="1">
    <citation type="submission" date="2020-07" db="EMBL/GenBank/DDBJ databases">
        <title>Multicomponent nature underlies the extraordinary mechanical properties of spider dragline silk.</title>
        <authorList>
            <person name="Kono N."/>
            <person name="Nakamura H."/>
            <person name="Mori M."/>
            <person name="Yoshida Y."/>
            <person name="Ohtoshi R."/>
            <person name="Malay A.D."/>
            <person name="Moran D.A.P."/>
            <person name="Tomita M."/>
            <person name="Numata K."/>
            <person name="Arakawa K."/>
        </authorList>
    </citation>
    <scope>NUCLEOTIDE SEQUENCE</scope>
</reference>
<accession>A0A8X6F1J3</accession>
<dbReference type="EMBL" id="BMAO01020455">
    <property type="protein sequence ID" value="GFQ67467.1"/>
    <property type="molecule type" value="Genomic_DNA"/>
</dbReference>
<organism evidence="2 3">
    <name type="scientific">Trichonephila clavata</name>
    <name type="common">Joro spider</name>
    <name type="synonym">Nephila clavata</name>
    <dbReference type="NCBI Taxonomy" id="2740835"/>
    <lineage>
        <taxon>Eukaryota</taxon>
        <taxon>Metazoa</taxon>
        <taxon>Ecdysozoa</taxon>
        <taxon>Arthropoda</taxon>
        <taxon>Chelicerata</taxon>
        <taxon>Arachnida</taxon>
        <taxon>Araneae</taxon>
        <taxon>Araneomorphae</taxon>
        <taxon>Entelegynae</taxon>
        <taxon>Araneoidea</taxon>
        <taxon>Nephilidae</taxon>
        <taxon>Trichonephila</taxon>
    </lineage>
</organism>
<feature type="region of interest" description="Disordered" evidence="1">
    <location>
        <begin position="1"/>
        <end position="43"/>
    </location>
</feature>
<keyword evidence="3" id="KW-1185">Reference proteome</keyword>
<evidence type="ECO:0000313" key="3">
    <source>
        <dbReference type="Proteomes" id="UP000887116"/>
    </source>
</evidence>
<evidence type="ECO:0000313" key="2">
    <source>
        <dbReference type="EMBL" id="GFQ67467.1"/>
    </source>
</evidence>
<dbReference type="Proteomes" id="UP000887116">
    <property type="component" value="Unassembled WGS sequence"/>
</dbReference>
<name>A0A8X6F1J3_TRICU</name>
<proteinExistence type="predicted"/>
<dbReference type="OrthoDB" id="10282455at2759"/>